<comment type="caution">
    <text evidence="5">The sequence shown here is derived from an EMBL/GenBank/DDBJ whole genome shotgun (WGS) entry which is preliminary data.</text>
</comment>
<dbReference type="AlphaFoldDB" id="A0AAN7KG56"/>
<dbReference type="PANTHER" id="PTHR33826">
    <property type="entry name" value="F20B24.21"/>
    <property type="match status" value="1"/>
</dbReference>
<dbReference type="Pfam" id="PF23041">
    <property type="entry name" value="DUF7036"/>
    <property type="match status" value="2"/>
</dbReference>
<evidence type="ECO:0000256" key="1">
    <source>
        <dbReference type="SAM" id="MobiDB-lite"/>
    </source>
</evidence>
<evidence type="ECO:0000256" key="2">
    <source>
        <dbReference type="SAM" id="Phobius"/>
    </source>
</evidence>
<dbReference type="Proteomes" id="UP001345219">
    <property type="component" value="Chromosome 23"/>
</dbReference>
<keyword evidence="6" id="KW-1185">Reference proteome</keyword>
<keyword evidence="2" id="KW-0812">Transmembrane</keyword>
<keyword evidence="3" id="KW-0732">Signal</keyword>
<protein>
    <recommendedName>
        <fullName evidence="4">GOLD domain-containing protein</fullName>
    </recommendedName>
</protein>
<feature type="region of interest" description="Disordered" evidence="1">
    <location>
        <begin position="525"/>
        <end position="551"/>
    </location>
</feature>
<evidence type="ECO:0000313" key="6">
    <source>
        <dbReference type="Proteomes" id="UP001345219"/>
    </source>
</evidence>
<dbReference type="InterPro" id="IPR055464">
    <property type="entry name" value="DUF7036"/>
</dbReference>
<feature type="chain" id="PRO_5043045264" description="GOLD domain-containing protein" evidence="3">
    <location>
        <begin position="30"/>
        <end position="632"/>
    </location>
</feature>
<organism evidence="5 6">
    <name type="scientific">Trapa incisa</name>
    <dbReference type="NCBI Taxonomy" id="236973"/>
    <lineage>
        <taxon>Eukaryota</taxon>
        <taxon>Viridiplantae</taxon>
        <taxon>Streptophyta</taxon>
        <taxon>Embryophyta</taxon>
        <taxon>Tracheophyta</taxon>
        <taxon>Spermatophyta</taxon>
        <taxon>Magnoliopsida</taxon>
        <taxon>eudicotyledons</taxon>
        <taxon>Gunneridae</taxon>
        <taxon>Pentapetalae</taxon>
        <taxon>rosids</taxon>
        <taxon>malvids</taxon>
        <taxon>Myrtales</taxon>
        <taxon>Lythraceae</taxon>
        <taxon>Trapa</taxon>
    </lineage>
</organism>
<feature type="signal peptide" evidence="3">
    <location>
        <begin position="1"/>
        <end position="29"/>
    </location>
</feature>
<accession>A0AAN7KG56</accession>
<dbReference type="PANTHER" id="PTHR33826:SF4">
    <property type="entry name" value="F20B24.21"/>
    <property type="match status" value="1"/>
</dbReference>
<name>A0AAN7KG56_9MYRT</name>
<feature type="transmembrane region" description="Helical" evidence="2">
    <location>
        <begin position="245"/>
        <end position="268"/>
    </location>
</feature>
<keyword evidence="2" id="KW-1133">Transmembrane helix</keyword>
<dbReference type="InterPro" id="IPR009038">
    <property type="entry name" value="GOLD_dom"/>
</dbReference>
<proteinExistence type="predicted"/>
<evidence type="ECO:0000259" key="4">
    <source>
        <dbReference type="PROSITE" id="PS50866"/>
    </source>
</evidence>
<evidence type="ECO:0000313" key="5">
    <source>
        <dbReference type="EMBL" id="KAK4762085.1"/>
    </source>
</evidence>
<sequence length="632" mass="69449">MGGRRAPATLVAAVPLIAALLMFYFVVEAEGIWLNLPATGTKCVSEEILHNVVVLADYVVVSADHTHYPAISVKVTSPYGNNLHHKENVTHGQFAFTSDEAGSYLACFWADNQHQGSEVSVNLDWKIGIAAKDWESVAKKEKIEGVELELRKLEGAVEAIHENLLYLRSREADMRIVSEKTNGGHCQCSSLLKRELNLFLPFIDALCMGKLHQQSSLRQLEGDREPSRIFFWRCPVEFRWISQQLSLRCSVVVVLGLTVFLSAVFWVLPLRSKSLGFEAKDSVKLSATVQASFKLKKPVSELITCIGRLEYELYGEIGAPGSKVAVLFMHQAGSSKYTDVVFGVLPDPPNVPIDELSLILLRFSIVELFLQLTNLTLTATTFGQTSDFQILKFPGGVAVVPERSTFIGQMPQFLFNFSLNNSIYDIKGNFITFRQQLEYGLRLEPYENVCVVVTNAKGSTLASSVTVQATVVSDMGNLLPERMKELAETIKVSSSNLGLDNSQFGKVKSVMLSSYLNRTIADISPSPSPAPSPGSSYEHGLSASPSPAPSSYPPVPSPIYHHVPHCVNCELSPSPTMEPSSSVPYFPPAQSPDSHCLFSPRISPQDFPFNSNQASLHVFPCAYAPATPTRNQ</sequence>
<dbReference type="EMBL" id="JAXIOK010000009">
    <property type="protein sequence ID" value="KAK4762085.1"/>
    <property type="molecule type" value="Genomic_DNA"/>
</dbReference>
<reference evidence="5 6" key="1">
    <citation type="journal article" date="2023" name="Hortic Res">
        <title>Pangenome of water caltrop reveals structural variations and asymmetric subgenome divergence after allopolyploidization.</title>
        <authorList>
            <person name="Zhang X."/>
            <person name="Chen Y."/>
            <person name="Wang L."/>
            <person name="Yuan Y."/>
            <person name="Fang M."/>
            <person name="Shi L."/>
            <person name="Lu R."/>
            <person name="Comes H.P."/>
            <person name="Ma Y."/>
            <person name="Chen Y."/>
            <person name="Huang G."/>
            <person name="Zhou Y."/>
            <person name="Zheng Z."/>
            <person name="Qiu Y."/>
        </authorList>
    </citation>
    <scope>NUCLEOTIDE SEQUENCE [LARGE SCALE GENOMIC DNA]</scope>
    <source>
        <tissue evidence="5">Roots</tissue>
    </source>
</reference>
<gene>
    <name evidence="5" type="ORF">SAY87_029969</name>
</gene>
<dbReference type="PROSITE" id="PS50866">
    <property type="entry name" value="GOLD"/>
    <property type="match status" value="1"/>
</dbReference>
<dbReference type="SMART" id="SM01190">
    <property type="entry name" value="EMP24_GP25L"/>
    <property type="match status" value="1"/>
</dbReference>
<feature type="domain" description="GOLD" evidence="4">
    <location>
        <begin position="41"/>
        <end position="129"/>
    </location>
</feature>
<dbReference type="Pfam" id="PF01105">
    <property type="entry name" value="EMP24_GP25L"/>
    <property type="match status" value="1"/>
</dbReference>
<evidence type="ECO:0000256" key="3">
    <source>
        <dbReference type="SAM" id="SignalP"/>
    </source>
</evidence>
<keyword evidence="2" id="KW-0472">Membrane</keyword>